<evidence type="ECO:0000313" key="1">
    <source>
        <dbReference type="Ensembl" id="ENSCCRP00000116588.1"/>
    </source>
</evidence>
<reference evidence="1" key="1">
    <citation type="submission" date="2025-08" db="UniProtKB">
        <authorList>
            <consortium name="Ensembl"/>
        </authorList>
    </citation>
    <scope>IDENTIFICATION</scope>
</reference>
<dbReference type="Ensembl" id="ENSCCRT00000156704.1">
    <property type="protein sequence ID" value="ENSCCRP00000116588.1"/>
    <property type="gene ID" value="ENSCCRG00000077689.1"/>
</dbReference>
<proteinExistence type="predicted"/>
<evidence type="ECO:0000313" key="2">
    <source>
        <dbReference type="Proteomes" id="UP001108240"/>
    </source>
</evidence>
<organism evidence="1 2">
    <name type="scientific">Cyprinus carpio carpio</name>
    <dbReference type="NCBI Taxonomy" id="630221"/>
    <lineage>
        <taxon>Eukaryota</taxon>
        <taxon>Metazoa</taxon>
        <taxon>Chordata</taxon>
        <taxon>Craniata</taxon>
        <taxon>Vertebrata</taxon>
        <taxon>Euteleostomi</taxon>
        <taxon>Actinopterygii</taxon>
        <taxon>Neopterygii</taxon>
        <taxon>Teleostei</taxon>
        <taxon>Ostariophysi</taxon>
        <taxon>Cypriniformes</taxon>
        <taxon>Cyprinidae</taxon>
        <taxon>Cyprininae</taxon>
        <taxon>Cyprinus</taxon>
    </lineage>
</organism>
<protein>
    <submittedName>
        <fullName evidence="1">Uncharacterized protein</fullName>
    </submittedName>
</protein>
<sequence>LERIYMHTNTSIGVLKKNRNLSKGEMKAILDLQKNRDIVIKPADKGNSTVILDRDQYIYEAKRQLAVSDHYRALEEPIYTETIDEVREILEEMCSKKIINGAQKEYLIGDGPPRPRRFYLLPKIHKEPKNWSIPFQIPPGRPIVSDCNSETYYIAEYLEHFLNPLSIRHPSYLKDTYDFIF</sequence>
<dbReference type="AlphaFoldDB" id="A0A9J7YCK6"/>
<dbReference type="PANTHER" id="PTHR21301:SF10">
    <property type="entry name" value="REVERSE TRANSCRIPTASE DOMAIN-CONTAINING PROTEIN"/>
    <property type="match status" value="1"/>
</dbReference>
<dbReference type="PANTHER" id="PTHR21301">
    <property type="entry name" value="REVERSE TRANSCRIPTASE"/>
    <property type="match status" value="1"/>
</dbReference>
<keyword evidence="2" id="KW-1185">Reference proteome</keyword>
<accession>A0A9J7YCK6</accession>
<dbReference type="OMA" id="LERIYMH"/>
<reference evidence="1" key="2">
    <citation type="submission" date="2025-09" db="UniProtKB">
        <authorList>
            <consortium name="Ensembl"/>
        </authorList>
    </citation>
    <scope>IDENTIFICATION</scope>
</reference>
<name>A0A9J7YCK6_CYPCA</name>
<dbReference type="GeneTree" id="ENSGT00940000154669"/>
<dbReference type="Proteomes" id="UP001108240">
    <property type="component" value="Unplaced"/>
</dbReference>